<reference evidence="9" key="1">
    <citation type="journal article" date="2015" name="Nature">
        <title>Complex archaea that bridge the gap between prokaryotes and eukaryotes.</title>
        <authorList>
            <person name="Spang A."/>
            <person name="Saw J.H."/>
            <person name="Jorgensen S.L."/>
            <person name="Zaremba-Niedzwiedzka K."/>
            <person name="Martijn J."/>
            <person name="Lind A.E."/>
            <person name="van Eijk R."/>
            <person name="Schleper C."/>
            <person name="Guy L."/>
            <person name="Ettema T.J."/>
        </authorList>
    </citation>
    <scope>NUCLEOTIDE SEQUENCE</scope>
</reference>
<dbReference type="CDD" id="cd07570">
    <property type="entry name" value="GAT_Gln-NAD-synth"/>
    <property type="match status" value="1"/>
</dbReference>
<dbReference type="HAMAP" id="MF_02090">
    <property type="entry name" value="NadE_glutamine_dep"/>
    <property type="match status" value="1"/>
</dbReference>
<dbReference type="CDD" id="cd00553">
    <property type="entry name" value="NAD_synthase"/>
    <property type="match status" value="1"/>
</dbReference>
<evidence type="ECO:0000256" key="2">
    <source>
        <dbReference type="ARBA" id="ARBA00007145"/>
    </source>
</evidence>
<dbReference type="PANTHER" id="PTHR23090:SF9">
    <property type="entry name" value="GLUTAMINE-DEPENDENT NAD(+) SYNTHETASE"/>
    <property type="match status" value="1"/>
</dbReference>
<dbReference type="UniPathway" id="UPA00253">
    <property type="reaction ID" value="UER00334"/>
</dbReference>
<evidence type="ECO:0000256" key="7">
    <source>
        <dbReference type="ARBA" id="ARBA00023027"/>
    </source>
</evidence>
<proteinExistence type="inferred from homology"/>
<evidence type="ECO:0000256" key="3">
    <source>
        <dbReference type="ARBA" id="ARBA00012743"/>
    </source>
</evidence>
<keyword evidence="5" id="KW-0547">Nucleotide-binding</keyword>
<keyword evidence="4" id="KW-0436">Ligase</keyword>
<dbReference type="GO" id="GO:0003952">
    <property type="term" value="F:NAD+ synthase (glutamine-hydrolyzing) activity"/>
    <property type="evidence" value="ECO:0007669"/>
    <property type="project" value="UniProtKB-EC"/>
</dbReference>
<evidence type="ECO:0000256" key="1">
    <source>
        <dbReference type="ARBA" id="ARBA00005188"/>
    </source>
</evidence>
<dbReference type="AlphaFoldDB" id="A0A0F9WI99"/>
<evidence type="ECO:0000256" key="6">
    <source>
        <dbReference type="ARBA" id="ARBA00022840"/>
    </source>
</evidence>
<dbReference type="SUPFAM" id="SSF52402">
    <property type="entry name" value="Adenine nucleotide alpha hydrolases-like"/>
    <property type="match status" value="1"/>
</dbReference>
<dbReference type="GO" id="GO:0005737">
    <property type="term" value="C:cytoplasm"/>
    <property type="evidence" value="ECO:0007669"/>
    <property type="project" value="InterPro"/>
</dbReference>
<dbReference type="Gene3D" id="3.60.110.10">
    <property type="entry name" value="Carbon-nitrogen hydrolase"/>
    <property type="match status" value="1"/>
</dbReference>
<dbReference type="NCBIfam" id="TIGR00552">
    <property type="entry name" value="nadE"/>
    <property type="match status" value="1"/>
</dbReference>
<dbReference type="InterPro" id="IPR036526">
    <property type="entry name" value="C-N_Hydrolase_sf"/>
</dbReference>
<dbReference type="PIRSF" id="PIRSF006630">
    <property type="entry name" value="NADS_GAT"/>
    <property type="match status" value="1"/>
</dbReference>
<dbReference type="GO" id="GO:0005524">
    <property type="term" value="F:ATP binding"/>
    <property type="evidence" value="ECO:0007669"/>
    <property type="project" value="UniProtKB-KW"/>
</dbReference>
<dbReference type="InterPro" id="IPR003010">
    <property type="entry name" value="C-N_Hydrolase"/>
</dbReference>
<accession>A0A0F9WI99</accession>
<dbReference type="InterPro" id="IPR014729">
    <property type="entry name" value="Rossmann-like_a/b/a_fold"/>
</dbReference>
<feature type="domain" description="CN hydrolase" evidence="8">
    <location>
        <begin position="1"/>
        <end position="254"/>
    </location>
</feature>
<gene>
    <name evidence="9" type="ORF">LCGC14_0276600</name>
</gene>
<sequence>MKIALAQINPLVGDIAGNTGKIADFIDRAVEAEADLVVFPELSVVGYPPRDLLRKERFVADSERAVEALASHCKTVAALVGFVRRAPQATGRPLENTAALLAGGEIGHVHVKTLLPTYDVFDETRYFQPGSASGVFNLAQTPLGLSICEDLWDAEALGRELYGEDPIARLAAQGARVIINMAASPFEVGKAARREELFVRQAARAACAIVCVNQVGGNDDLIFDGGSCVIGPGGEVIGRAASFREDLLVVDLDARAGRCEPIDEPIARVSEALKLGLRDYVAKCGFSRVVLGLSGGIDSAVVATLAADALGGDNVVALAMPSRYSSDHSLTDAQQLAENLGIEYRVVGIESMHAAYESALKDMLASGREEIARKEIAAENIQARLRGNIVMAFSNAFGHLPLATGNKSELSVGYCTLYGDMSGGLAPIGDVLKTVVYDLGRQLNAETGDERIPRGIFTKPPSAELKPDQTDQDKLPPYDVLDAILRQYVEQDRTAEQIVATGLDAEIVARVVRMVDGAEYKRRQAAPTLKISPRAFGTGRRMPIAQGYRC</sequence>
<comment type="pathway">
    <text evidence="1">Cofactor biosynthesis; NAD(+) biosynthesis; NAD(+) from deamido-NAD(+) (L-Gln route): step 1/1.</text>
</comment>
<dbReference type="PROSITE" id="PS50263">
    <property type="entry name" value="CN_HYDROLASE"/>
    <property type="match status" value="1"/>
</dbReference>
<dbReference type="InterPro" id="IPR014445">
    <property type="entry name" value="Gln-dep_NAD_synthase"/>
</dbReference>
<evidence type="ECO:0000256" key="4">
    <source>
        <dbReference type="ARBA" id="ARBA00022598"/>
    </source>
</evidence>
<dbReference type="EMBL" id="LAZR01000156">
    <property type="protein sequence ID" value="KKN85676.1"/>
    <property type="molecule type" value="Genomic_DNA"/>
</dbReference>
<keyword evidence="6" id="KW-0067">ATP-binding</keyword>
<dbReference type="InterPro" id="IPR022310">
    <property type="entry name" value="NAD/GMP_synthase"/>
</dbReference>
<keyword evidence="7" id="KW-0520">NAD</keyword>
<evidence type="ECO:0000313" key="9">
    <source>
        <dbReference type="EMBL" id="KKN85676.1"/>
    </source>
</evidence>
<dbReference type="Pfam" id="PF00795">
    <property type="entry name" value="CN_hydrolase"/>
    <property type="match status" value="1"/>
</dbReference>
<comment type="caution">
    <text evidence="9">The sequence shown here is derived from an EMBL/GenBank/DDBJ whole genome shotgun (WGS) entry which is preliminary data.</text>
</comment>
<name>A0A0F9WI99_9ZZZZ</name>
<dbReference type="Pfam" id="PF02540">
    <property type="entry name" value="NAD_synthase"/>
    <property type="match status" value="1"/>
</dbReference>
<dbReference type="GO" id="GO:0009435">
    <property type="term" value="P:NAD+ biosynthetic process"/>
    <property type="evidence" value="ECO:0007669"/>
    <property type="project" value="UniProtKB-UniPathway"/>
</dbReference>
<dbReference type="Gene3D" id="3.40.50.620">
    <property type="entry name" value="HUPs"/>
    <property type="match status" value="1"/>
</dbReference>
<dbReference type="NCBIfam" id="NF010588">
    <property type="entry name" value="PRK13981.1"/>
    <property type="match status" value="1"/>
</dbReference>
<dbReference type="EC" id="6.3.5.1" evidence="3"/>
<comment type="similarity">
    <text evidence="2">In the C-terminal section; belongs to the NAD synthetase family.</text>
</comment>
<evidence type="ECO:0000256" key="5">
    <source>
        <dbReference type="ARBA" id="ARBA00022741"/>
    </source>
</evidence>
<dbReference type="FunFam" id="3.40.50.620:FF:000106">
    <property type="entry name" value="Glutamine-dependent NAD(+) synthetase"/>
    <property type="match status" value="1"/>
</dbReference>
<protein>
    <recommendedName>
        <fullName evidence="3">NAD(+) synthase (glutamine-hydrolyzing)</fullName>
        <ecNumber evidence="3">6.3.5.1</ecNumber>
    </recommendedName>
</protein>
<dbReference type="InterPro" id="IPR003694">
    <property type="entry name" value="NAD_synthase"/>
</dbReference>
<dbReference type="PANTHER" id="PTHR23090">
    <property type="entry name" value="NH 3 /GLUTAMINE-DEPENDENT NAD + SYNTHETASE"/>
    <property type="match status" value="1"/>
</dbReference>
<dbReference type="GO" id="GO:0004359">
    <property type="term" value="F:glutaminase activity"/>
    <property type="evidence" value="ECO:0007669"/>
    <property type="project" value="InterPro"/>
</dbReference>
<evidence type="ECO:0000259" key="8">
    <source>
        <dbReference type="PROSITE" id="PS50263"/>
    </source>
</evidence>
<organism evidence="9">
    <name type="scientific">marine sediment metagenome</name>
    <dbReference type="NCBI Taxonomy" id="412755"/>
    <lineage>
        <taxon>unclassified sequences</taxon>
        <taxon>metagenomes</taxon>
        <taxon>ecological metagenomes</taxon>
    </lineage>
</organism>
<dbReference type="SUPFAM" id="SSF56317">
    <property type="entry name" value="Carbon-nitrogen hydrolase"/>
    <property type="match status" value="1"/>
</dbReference>